<evidence type="ECO:0000256" key="3">
    <source>
        <dbReference type="ARBA" id="ARBA00004927"/>
    </source>
</evidence>
<keyword evidence="13 19" id="KW-0443">Lipid metabolism</keyword>
<evidence type="ECO:0000256" key="5">
    <source>
        <dbReference type="ARBA" id="ARBA00006435"/>
    </source>
</evidence>
<evidence type="ECO:0000256" key="13">
    <source>
        <dbReference type="ARBA" id="ARBA00023098"/>
    </source>
</evidence>
<evidence type="ECO:0000256" key="19">
    <source>
        <dbReference type="HAMAP-Rule" id="MF_00319"/>
    </source>
</evidence>
<evidence type="ECO:0000256" key="16">
    <source>
        <dbReference type="ARBA" id="ARBA00023264"/>
    </source>
</evidence>
<keyword evidence="10 19" id="KW-0812">Transmembrane</keyword>
<comment type="pathway">
    <text evidence="4">Lipid metabolism.</text>
</comment>
<dbReference type="Gene3D" id="3.30.428.30">
    <property type="entry name" value="HIT family - CDH-like"/>
    <property type="match status" value="1"/>
</dbReference>
<comment type="catalytic activity">
    <reaction evidence="1 19">
        <text>a CDP-1,2-diacyl-sn-glycerol + H2O = a 1,2-diacyl-sn-glycero-3-phosphate + CMP + 2 H(+)</text>
        <dbReference type="Rhea" id="RHEA:15221"/>
        <dbReference type="ChEBI" id="CHEBI:15377"/>
        <dbReference type="ChEBI" id="CHEBI:15378"/>
        <dbReference type="ChEBI" id="CHEBI:58332"/>
        <dbReference type="ChEBI" id="CHEBI:58608"/>
        <dbReference type="ChEBI" id="CHEBI:60377"/>
        <dbReference type="EC" id="3.6.1.26"/>
    </reaction>
</comment>
<evidence type="ECO:0000256" key="9">
    <source>
        <dbReference type="ARBA" id="ARBA00022516"/>
    </source>
</evidence>
<keyword evidence="11 19" id="KW-0378">Hydrolase</keyword>
<comment type="pathway">
    <text evidence="3 19">Phospholipid metabolism; CDP-diacylglycerol degradation; phosphatidate from CDP-diacylglycerol: step 1/1.</text>
</comment>
<dbReference type="HAMAP" id="MF_00319">
    <property type="entry name" value="Cdh"/>
    <property type="match status" value="1"/>
</dbReference>
<evidence type="ECO:0000256" key="4">
    <source>
        <dbReference type="ARBA" id="ARBA00005189"/>
    </source>
</evidence>
<evidence type="ECO:0000256" key="6">
    <source>
        <dbReference type="ARBA" id="ARBA00012375"/>
    </source>
</evidence>
<keyword evidence="12 19" id="KW-1133">Transmembrane helix</keyword>
<dbReference type="GO" id="GO:0046342">
    <property type="term" value="P:CDP-diacylglycerol catabolic process"/>
    <property type="evidence" value="ECO:0007669"/>
    <property type="project" value="UniProtKB-UniRule"/>
</dbReference>
<evidence type="ECO:0000256" key="10">
    <source>
        <dbReference type="ARBA" id="ARBA00022692"/>
    </source>
</evidence>
<dbReference type="EMBL" id="VYKJ01000005">
    <property type="protein sequence ID" value="KAA9000126.1"/>
    <property type="molecule type" value="Genomic_DNA"/>
</dbReference>
<dbReference type="OrthoDB" id="481399at2"/>
<dbReference type="EC" id="3.6.1.26" evidence="6 19"/>
<keyword evidence="14 19" id="KW-0472">Membrane</keyword>
<evidence type="ECO:0000256" key="14">
    <source>
        <dbReference type="ARBA" id="ARBA00023136"/>
    </source>
</evidence>
<dbReference type="Pfam" id="PF02611">
    <property type="entry name" value="CDH"/>
    <property type="match status" value="1"/>
</dbReference>
<evidence type="ECO:0000256" key="12">
    <source>
        <dbReference type="ARBA" id="ARBA00022989"/>
    </source>
</evidence>
<proteinExistence type="inferred from homology"/>
<dbReference type="AlphaFoldDB" id="A0A5J5G1E9"/>
<evidence type="ECO:0000313" key="20">
    <source>
        <dbReference type="EMBL" id="KAA9000126.1"/>
    </source>
</evidence>
<dbReference type="PIRSF" id="PIRSF001273">
    <property type="entry name" value="CDH"/>
    <property type="match status" value="1"/>
</dbReference>
<comment type="similarity">
    <text evidence="5 19">Belongs to the Cdh family.</text>
</comment>
<evidence type="ECO:0000256" key="7">
    <source>
        <dbReference type="ARBA" id="ARBA00019608"/>
    </source>
</evidence>
<dbReference type="NCBIfam" id="NF003986">
    <property type="entry name" value="PRK05471.1-5"/>
    <property type="match status" value="1"/>
</dbReference>
<evidence type="ECO:0000256" key="15">
    <source>
        <dbReference type="ARBA" id="ARBA00023209"/>
    </source>
</evidence>
<dbReference type="InterPro" id="IPR003763">
    <property type="entry name" value="CDP-diacylglyc_Pase"/>
</dbReference>
<evidence type="ECO:0000256" key="11">
    <source>
        <dbReference type="ARBA" id="ARBA00022801"/>
    </source>
</evidence>
<protein>
    <recommendedName>
        <fullName evidence="7 19">CDP-diacylglycerol pyrophosphatase</fullName>
        <ecNumber evidence="6 19">3.6.1.26</ecNumber>
    </recommendedName>
    <alternativeName>
        <fullName evidence="17 19">CDP-diacylglycerol phosphatidylhydrolase</fullName>
    </alternativeName>
    <alternativeName>
        <fullName evidence="18 19">CDP-diglyceride hydrolase</fullName>
    </alternativeName>
</protein>
<dbReference type="GO" id="GO:0005886">
    <property type="term" value="C:plasma membrane"/>
    <property type="evidence" value="ECO:0007669"/>
    <property type="project" value="UniProtKB-SubCell"/>
</dbReference>
<sequence length="258" mass="28807">MRLRRSLFVLTPFLIVVAIAWVAYAWWKPAHPDALWHIVSQQCLPNQQTNHNPAPCIQVNEQDGFVVLKDRNGPLQYLLIPSAKITGIESPLLLAPHAPNFFARAWQARHFMADKYGKPIDDSVISLTINSEYGRTQNQLHIHISCLQPTVKHRLAQLADSVDQQWQSLPGGLLGHDYLARRISASELDQQGAFQSLAQGIDGARENMGHYGMAMTGLPGGDFLLLATRLSLLPFTRASAEEIQDHRCEILNPAPARQ</sequence>
<keyword evidence="8 19" id="KW-1003">Cell membrane</keyword>
<reference evidence="20 21" key="1">
    <citation type="submission" date="2019-09" db="EMBL/GenBank/DDBJ databases">
        <authorList>
            <person name="Li Y."/>
        </authorList>
    </citation>
    <scope>NUCLEOTIDE SEQUENCE [LARGE SCALE GENOMIC DNA]</scope>
    <source>
        <strain evidence="20 21">L3-3HA</strain>
    </source>
</reference>
<keyword evidence="15 19" id="KW-0594">Phospholipid biosynthesis</keyword>
<accession>A0A5J5G1E9</accession>
<evidence type="ECO:0000256" key="17">
    <source>
        <dbReference type="ARBA" id="ARBA00032888"/>
    </source>
</evidence>
<comment type="subcellular location">
    <subcellularLocation>
        <location evidence="2 19">Cell membrane</location>
        <topology evidence="2 19">Single-pass membrane protein</topology>
    </subcellularLocation>
</comment>
<gene>
    <name evidence="19" type="primary">cdh</name>
    <name evidence="20" type="ORF">FJU30_12665</name>
</gene>
<evidence type="ECO:0000256" key="2">
    <source>
        <dbReference type="ARBA" id="ARBA00004162"/>
    </source>
</evidence>
<evidence type="ECO:0000313" key="21">
    <source>
        <dbReference type="Proteomes" id="UP000335415"/>
    </source>
</evidence>
<dbReference type="GO" id="GO:0008715">
    <property type="term" value="F:CDP-diacylglycerol diphosphatase activity"/>
    <property type="evidence" value="ECO:0007669"/>
    <property type="project" value="UniProtKB-UniRule"/>
</dbReference>
<name>A0A5J5G1E9_9GAMM</name>
<evidence type="ECO:0000256" key="1">
    <source>
        <dbReference type="ARBA" id="ARBA00001007"/>
    </source>
</evidence>
<comment type="caution">
    <text evidence="20">The sequence shown here is derived from an EMBL/GenBank/DDBJ whole genome shotgun (WGS) entry which is preliminary data.</text>
</comment>
<keyword evidence="16 19" id="KW-1208">Phospholipid metabolism</keyword>
<dbReference type="GO" id="GO:0008654">
    <property type="term" value="P:phospholipid biosynthetic process"/>
    <property type="evidence" value="ECO:0007669"/>
    <property type="project" value="UniProtKB-KW"/>
</dbReference>
<evidence type="ECO:0000256" key="18">
    <source>
        <dbReference type="ARBA" id="ARBA00032892"/>
    </source>
</evidence>
<dbReference type="RefSeq" id="WP_150435324.1">
    <property type="nucleotide sequence ID" value="NZ_VYKJ01000005.1"/>
</dbReference>
<keyword evidence="9 19" id="KW-0444">Lipid biosynthesis</keyword>
<feature type="transmembrane region" description="Helical" evidence="19">
    <location>
        <begin position="7"/>
        <end position="27"/>
    </location>
</feature>
<dbReference type="SUPFAM" id="SSF54197">
    <property type="entry name" value="HIT-like"/>
    <property type="match status" value="1"/>
</dbReference>
<organism evidence="20 21">
    <name type="scientific">Affinibrenneria salicis</name>
    <dbReference type="NCBI Taxonomy" id="2590031"/>
    <lineage>
        <taxon>Bacteria</taxon>
        <taxon>Pseudomonadati</taxon>
        <taxon>Pseudomonadota</taxon>
        <taxon>Gammaproteobacteria</taxon>
        <taxon>Enterobacterales</taxon>
        <taxon>Pectobacteriaceae</taxon>
        <taxon>Affinibrenneria</taxon>
    </lineage>
</organism>
<keyword evidence="21" id="KW-1185">Reference proteome</keyword>
<dbReference type="UniPathway" id="UPA00609">
    <property type="reaction ID" value="UER00664"/>
</dbReference>
<evidence type="ECO:0000256" key="8">
    <source>
        <dbReference type="ARBA" id="ARBA00022475"/>
    </source>
</evidence>
<dbReference type="Proteomes" id="UP000335415">
    <property type="component" value="Unassembled WGS sequence"/>
</dbReference>
<dbReference type="InterPro" id="IPR036265">
    <property type="entry name" value="HIT-like_sf"/>
</dbReference>